<feature type="compositionally biased region" description="Low complexity" evidence="2">
    <location>
        <begin position="59"/>
        <end position="85"/>
    </location>
</feature>
<protein>
    <submittedName>
        <fullName evidence="4">MHC class II truncated beta chain</fullName>
    </submittedName>
</protein>
<keyword evidence="3" id="KW-0732">Signal</keyword>
<organism evidence="4">
    <name type="scientific">Ambystoma mexicanum</name>
    <name type="common">Axolotl</name>
    <dbReference type="NCBI Taxonomy" id="8296"/>
    <lineage>
        <taxon>Eukaryota</taxon>
        <taxon>Metazoa</taxon>
        <taxon>Chordata</taxon>
        <taxon>Craniata</taxon>
        <taxon>Vertebrata</taxon>
        <taxon>Euteleostomi</taxon>
        <taxon>Amphibia</taxon>
        <taxon>Batrachia</taxon>
        <taxon>Caudata</taxon>
        <taxon>Salamandroidea</taxon>
        <taxon>Ambystomatidae</taxon>
        <taxon>Ambystoma</taxon>
    </lineage>
</organism>
<accession>Q9GIP8</accession>
<sequence>MRDPWVSVGGFVWMLTLLGARVTLCRETPDDFVTQWKSECHFLNGTERCAMWRDGPTISSSSCTSTATRGSSRRTTSSGSRAPSP</sequence>
<keyword evidence="1" id="KW-0325">Glycoprotein</keyword>
<dbReference type="SUPFAM" id="SSF54452">
    <property type="entry name" value="MHC antigen-recognition domain"/>
    <property type="match status" value="1"/>
</dbReference>
<feature type="chain" id="PRO_5004326910" evidence="3">
    <location>
        <begin position="26"/>
        <end position="85"/>
    </location>
</feature>
<dbReference type="AlphaFoldDB" id="Q9GIP8"/>
<dbReference type="EMBL" id="AF209116">
    <property type="protein sequence ID" value="AAG42327.1"/>
    <property type="molecule type" value="mRNA"/>
</dbReference>
<evidence type="ECO:0000313" key="4">
    <source>
        <dbReference type="EMBL" id="AAG42327.1"/>
    </source>
</evidence>
<dbReference type="Gene3D" id="3.10.320.10">
    <property type="entry name" value="Class II Histocompatibility Antigen, M Beta Chain, Chain B, domain 1"/>
    <property type="match status" value="1"/>
</dbReference>
<name>Q9GIP8_AMBME</name>
<dbReference type="InterPro" id="IPR014745">
    <property type="entry name" value="MHC_II_a/b_N"/>
</dbReference>
<gene>
    <name evidence="4" type="primary">Amme-DAB</name>
</gene>
<dbReference type="GO" id="GO:0042613">
    <property type="term" value="C:MHC class II protein complex"/>
    <property type="evidence" value="ECO:0007669"/>
    <property type="project" value="InterPro"/>
</dbReference>
<dbReference type="GO" id="GO:0019882">
    <property type="term" value="P:antigen processing and presentation"/>
    <property type="evidence" value="ECO:0007669"/>
    <property type="project" value="InterPro"/>
</dbReference>
<evidence type="ECO:0000256" key="1">
    <source>
        <dbReference type="ARBA" id="ARBA00023180"/>
    </source>
</evidence>
<proteinExistence type="evidence at transcript level"/>
<evidence type="ECO:0000256" key="3">
    <source>
        <dbReference type="SAM" id="SignalP"/>
    </source>
</evidence>
<dbReference type="InterPro" id="IPR011162">
    <property type="entry name" value="MHC_I/II-like_Ag-recog"/>
</dbReference>
<feature type="signal peptide" evidence="3">
    <location>
        <begin position="1"/>
        <end position="25"/>
    </location>
</feature>
<reference evidence="4" key="1">
    <citation type="journal article" date="2001" name="Eur. J. Immunol.">
        <title>Axolotl MHC class II beta chain: predominance of one allele and alternative splicing of the beta1 domain.</title>
        <authorList>
            <person name="Laurens V."/>
            <person name="Chapusot C."/>
            <person name="del Rosario Ordonez M."/>
            <person name="Bentrari F."/>
            <person name="Padros M.R."/>
            <person name="Tournefier A."/>
        </authorList>
    </citation>
    <scope>NUCLEOTIDE SEQUENCE</scope>
</reference>
<feature type="region of interest" description="Disordered" evidence="2">
    <location>
        <begin position="55"/>
        <end position="85"/>
    </location>
</feature>
<dbReference type="GO" id="GO:0006955">
    <property type="term" value="P:immune response"/>
    <property type="evidence" value="ECO:0007669"/>
    <property type="project" value="InterPro"/>
</dbReference>
<evidence type="ECO:0000256" key="2">
    <source>
        <dbReference type="SAM" id="MobiDB-lite"/>
    </source>
</evidence>